<sequence length="204" mass="23078">MRVYSPRSSITLLGCIFFINMACATIYELFPGKPYCIGDDAEKNDLFRGKYIVKQGQPGQVDIVITDSNQREVLRKTGDVESSWLYTATAKGEIRVCMFNKGGFPVKVDLEMGAGPAAKDYDAIAKKENLKPLELELRRLEDLISSVKSDFEYYTSREQEARSVNESTNSRVLIGFLVSMAFILGIGTWQLYVLQKYFTSKKMM</sequence>
<feature type="domain" description="GOLD" evidence="10">
    <location>
        <begin position="34"/>
        <end position="139"/>
    </location>
</feature>
<dbReference type="InterPro" id="IPR015720">
    <property type="entry name" value="Emp24-like"/>
</dbReference>
<keyword evidence="6 8" id="KW-0472">Membrane</keyword>
<evidence type="ECO:0000256" key="2">
    <source>
        <dbReference type="ARBA" id="ARBA00007104"/>
    </source>
</evidence>
<evidence type="ECO:0000256" key="3">
    <source>
        <dbReference type="ARBA" id="ARBA00022692"/>
    </source>
</evidence>
<proteinExistence type="inferred from homology"/>
<evidence type="ECO:0000259" key="10">
    <source>
        <dbReference type="PROSITE" id="PS50866"/>
    </source>
</evidence>
<feature type="signal peptide" evidence="9">
    <location>
        <begin position="1"/>
        <end position="24"/>
    </location>
</feature>
<dbReference type="PROSITE" id="PS50866">
    <property type="entry name" value="GOLD"/>
    <property type="match status" value="1"/>
</dbReference>
<evidence type="ECO:0000256" key="8">
    <source>
        <dbReference type="SAM" id="Phobius"/>
    </source>
</evidence>
<dbReference type="GO" id="GO:0016020">
    <property type="term" value="C:membrane"/>
    <property type="evidence" value="ECO:0007669"/>
    <property type="project" value="UniProtKB-SubCell"/>
</dbReference>
<keyword evidence="3 7" id="KW-0812">Transmembrane</keyword>
<dbReference type="InterPro" id="IPR009038">
    <property type="entry name" value="GOLD_dom"/>
</dbReference>
<comment type="similarity">
    <text evidence="2 7">Belongs to the EMP24/GP25L family.</text>
</comment>
<protein>
    <recommendedName>
        <fullName evidence="10">GOLD domain-containing protein</fullName>
    </recommendedName>
</protein>
<evidence type="ECO:0000256" key="1">
    <source>
        <dbReference type="ARBA" id="ARBA00004479"/>
    </source>
</evidence>
<evidence type="ECO:0000256" key="5">
    <source>
        <dbReference type="ARBA" id="ARBA00022989"/>
    </source>
</evidence>
<keyword evidence="5 8" id="KW-1133">Transmembrane helix</keyword>
<reference evidence="11" key="1">
    <citation type="submission" date="2015-04" db="EMBL/GenBank/DDBJ databases">
        <title>The genome sequence of the plant pathogenic Rhizarian Plasmodiophora brassicae reveals insights in its biotrophic life cycle and the origin of chitin synthesis.</title>
        <authorList>
            <person name="Schwelm A."/>
            <person name="Fogelqvist J."/>
            <person name="Knaust A."/>
            <person name="Julke S."/>
            <person name="Lilja T."/>
            <person name="Dhandapani V."/>
            <person name="Bonilla-Rosso G."/>
            <person name="Karlsson M."/>
            <person name="Shevchenko A."/>
            <person name="Choi S.R."/>
            <person name="Kim H.G."/>
            <person name="Park J.Y."/>
            <person name="Lim Y.P."/>
            <person name="Ludwig-Muller J."/>
            <person name="Dixelius C."/>
        </authorList>
    </citation>
    <scope>NUCLEOTIDE SEQUENCE</scope>
    <source>
        <tissue evidence="11">Potato root galls</tissue>
    </source>
</reference>
<accession>A0A0H5RKJ6</accession>
<name>A0A0H5RKJ6_9EUKA</name>
<feature type="transmembrane region" description="Helical" evidence="8">
    <location>
        <begin position="172"/>
        <end position="194"/>
    </location>
</feature>
<feature type="chain" id="PRO_5005224130" description="GOLD domain-containing protein" evidence="9">
    <location>
        <begin position="25"/>
        <end position="204"/>
    </location>
</feature>
<evidence type="ECO:0000256" key="6">
    <source>
        <dbReference type="ARBA" id="ARBA00023136"/>
    </source>
</evidence>
<comment type="subcellular location">
    <subcellularLocation>
        <location evidence="1 7">Membrane</location>
        <topology evidence="1 7">Single-pass type I membrane protein</topology>
    </subcellularLocation>
</comment>
<dbReference type="AlphaFoldDB" id="A0A0H5RKJ6"/>
<dbReference type="EMBL" id="HACM01008812">
    <property type="protein sequence ID" value="CRZ09254.1"/>
    <property type="molecule type" value="Transcribed_RNA"/>
</dbReference>
<dbReference type="SMART" id="SM01190">
    <property type="entry name" value="EMP24_GP25L"/>
    <property type="match status" value="1"/>
</dbReference>
<evidence type="ECO:0000313" key="11">
    <source>
        <dbReference type="EMBL" id="CRZ09254.1"/>
    </source>
</evidence>
<evidence type="ECO:0000256" key="7">
    <source>
        <dbReference type="RuleBase" id="RU003827"/>
    </source>
</evidence>
<evidence type="ECO:0000256" key="9">
    <source>
        <dbReference type="SAM" id="SignalP"/>
    </source>
</evidence>
<dbReference type="Pfam" id="PF01105">
    <property type="entry name" value="EMP24_GP25L"/>
    <property type="match status" value="1"/>
</dbReference>
<organism evidence="11">
    <name type="scientific">Spongospora subterranea</name>
    <dbReference type="NCBI Taxonomy" id="70186"/>
    <lineage>
        <taxon>Eukaryota</taxon>
        <taxon>Sar</taxon>
        <taxon>Rhizaria</taxon>
        <taxon>Endomyxa</taxon>
        <taxon>Phytomyxea</taxon>
        <taxon>Plasmodiophorida</taxon>
        <taxon>Plasmodiophoridae</taxon>
        <taxon>Spongospora</taxon>
    </lineage>
</organism>
<keyword evidence="4 9" id="KW-0732">Signal</keyword>
<evidence type="ECO:0000256" key="4">
    <source>
        <dbReference type="ARBA" id="ARBA00022729"/>
    </source>
</evidence>
<dbReference type="PANTHER" id="PTHR22811">
    <property type="entry name" value="TRANSMEMBRANE EMP24 DOMAIN-CONTAINING PROTEIN"/>
    <property type="match status" value="1"/>
</dbReference>